<dbReference type="Pfam" id="PF23493">
    <property type="entry name" value="CysS_C"/>
    <property type="match status" value="1"/>
</dbReference>
<keyword evidence="5" id="KW-1185">Reference proteome</keyword>
<dbReference type="InterPro" id="IPR056411">
    <property type="entry name" value="CysS_C"/>
</dbReference>
<name>A0ABN1CJI6_9PSEU</name>
<evidence type="ECO:0000259" key="3">
    <source>
        <dbReference type="Pfam" id="PF23494"/>
    </source>
</evidence>
<feature type="domain" description="YqeB PH" evidence="3">
    <location>
        <begin position="25"/>
        <end position="175"/>
    </location>
</feature>
<reference evidence="4 5" key="1">
    <citation type="journal article" date="2019" name="Int. J. Syst. Evol. Microbiol.">
        <title>The Global Catalogue of Microorganisms (GCM) 10K type strain sequencing project: providing services to taxonomists for standard genome sequencing and annotation.</title>
        <authorList>
            <consortium name="The Broad Institute Genomics Platform"/>
            <consortium name="The Broad Institute Genome Sequencing Center for Infectious Disease"/>
            <person name="Wu L."/>
            <person name="Ma J."/>
        </authorList>
    </citation>
    <scope>NUCLEOTIDE SEQUENCE [LARGE SCALE GENOMIC DNA]</scope>
    <source>
        <strain evidence="4 5">JCM 10664</strain>
    </source>
</reference>
<evidence type="ECO:0000256" key="1">
    <source>
        <dbReference type="SAM" id="Phobius"/>
    </source>
</evidence>
<evidence type="ECO:0000259" key="2">
    <source>
        <dbReference type="Pfam" id="PF23493"/>
    </source>
</evidence>
<feature type="transmembrane region" description="Helical" evidence="1">
    <location>
        <begin position="81"/>
        <end position="102"/>
    </location>
</feature>
<keyword evidence="1" id="KW-1133">Transmembrane helix</keyword>
<keyword evidence="1" id="KW-0812">Transmembrane</keyword>
<organism evidence="4 5">
    <name type="scientific">Saccharopolyspora thermophila</name>
    <dbReference type="NCBI Taxonomy" id="89367"/>
    <lineage>
        <taxon>Bacteria</taxon>
        <taxon>Bacillati</taxon>
        <taxon>Actinomycetota</taxon>
        <taxon>Actinomycetes</taxon>
        <taxon>Pseudonocardiales</taxon>
        <taxon>Pseudonocardiaceae</taxon>
        <taxon>Saccharopolyspora</taxon>
    </lineage>
</organism>
<comment type="caution">
    <text evidence="4">The sequence shown here is derived from an EMBL/GenBank/DDBJ whole genome shotgun (WGS) entry which is preliminary data.</text>
</comment>
<keyword evidence="1" id="KW-0472">Membrane</keyword>
<evidence type="ECO:0000313" key="4">
    <source>
        <dbReference type="EMBL" id="GAA0520485.1"/>
    </source>
</evidence>
<dbReference type="InterPro" id="IPR057798">
    <property type="entry name" value="PH_YqeB"/>
</dbReference>
<gene>
    <name evidence="4" type="ORF">GCM10009545_23160</name>
</gene>
<protein>
    <submittedName>
        <fullName evidence="4">Uncharacterized protein</fullName>
    </submittedName>
</protein>
<feature type="transmembrane region" description="Helical" evidence="1">
    <location>
        <begin position="38"/>
        <end position="61"/>
    </location>
</feature>
<evidence type="ECO:0000313" key="5">
    <source>
        <dbReference type="Proteomes" id="UP001500220"/>
    </source>
</evidence>
<dbReference type="Proteomes" id="UP001500220">
    <property type="component" value="Unassembled WGS sequence"/>
</dbReference>
<dbReference type="Pfam" id="PF23494">
    <property type="entry name" value="bPH_10"/>
    <property type="match status" value="1"/>
</dbReference>
<dbReference type="EMBL" id="BAAAHC010000009">
    <property type="protein sequence ID" value="GAA0520485.1"/>
    <property type="molecule type" value="Genomic_DNA"/>
</dbReference>
<proteinExistence type="predicted"/>
<accession>A0ABN1CJI6</accession>
<feature type="domain" description="Cysteinyl-tRNA ligase anticodon binding" evidence="2">
    <location>
        <begin position="191"/>
        <end position="241"/>
    </location>
</feature>
<sequence length="244" mass="26762">MLRRPGPFHVGIMAGMAAGSGNAPTTVTEHHLVRYGSWVVCPALGAVLVLLLRLVSGWVTSLPWAPFQGVFELVAAVPDPWGLTGSLLVGAMIGFGFAGLMAQERLAVVVAPDRVELTVGRSTERIDRAGVGAVFVDGKDLVVLDGAGAEAVRKRSDLDRRELRSAFREHGYPWHDEDPHAADYQLWVADTPELSLRINTLMAARDRAVRKRDGKEATLLRAELGRHGVVVRDRDNRQYWRRTA</sequence>